<dbReference type="RefSeq" id="WP_074756109.1">
    <property type="nucleotide sequence ID" value="NZ_FNCO01000013.1"/>
</dbReference>
<dbReference type="PANTHER" id="PTHR42905:SF16">
    <property type="entry name" value="CARBOXYPHOSPHONOENOLPYRUVATE PHOSPHONOMUTASE-LIKE PROTEIN (AFU_ORTHOLOGUE AFUA_5G07230)"/>
    <property type="match status" value="1"/>
</dbReference>
<evidence type="ECO:0000256" key="1">
    <source>
        <dbReference type="ARBA" id="ARBA00022723"/>
    </source>
</evidence>
<dbReference type="EMBL" id="FNCO01000013">
    <property type="protein sequence ID" value="SDI45598.1"/>
    <property type="molecule type" value="Genomic_DNA"/>
</dbReference>
<dbReference type="Proteomes" id="UP000182894">
    <property type="component" value="Unassembled WGS sequence"/>
</dbReference>
<dbReference type="Gene3D" id="3.20.20.60">
    <property type="entry name" value="Phosphoenolpyruvate-binding domains"/>
    <property type="match status" value="1"/>
</dbReference>
<proteinExistence type="predicted"/>
<sequence>MNASKRFNDLHRPDSPLFVMPNAWCEGSARLIEQLGYPSVGTTSAGIAFMRGYRDSSPAMDDEMKFEALDRIVRAVQIPVSADLENGLARTPEGVESNFRRISDIGCGGASIEDIADYSDPKAPVFFNVEQACERVGAACEAVRTRNPNFVVTARTDYLLGQHDYSLSEVIKRLAAFEAAGADCLFAPGLRSMEDLKTVQSELFKPLNVLPAPRMTIDRLRAAGIQRVSLGSSLFRAAYKQISMVLAELDQLTGLDYMQRALPLEHLDRVMR</sequence>
<reference evidence="3" key="1">
    <citation type="submission" date="2016-10" db="EMBL/GenBank/DDBJ databases">
        <authorList>
            <person name="Varghese N."/>
            <person name="Submissions S."/>
        </authorList>
    </citation>
    <scope>NUCLEOTIDE SEQUENCE [LARGE SCALE GENOMIC DNA]</scope>
    <source>
        <strain evidence="3">ATCC 700689</strain>
    </source>
</reference>
<evidence type="ECO:0000313" key="3">
    <source>
        <dbReference type="Proteomes" id="UP000182894"/>
    </source>
</evidence>
<dbReference type="AlphaFoldDB" id="A0A1G8KQ98"/>
<dbReference type="SUPFAM" id="SSF51621">
    <property type="entry name" value="Phosphoenolpyruvate/pyruvate domain"/>
    <property type="match status" value="1"/>
</dbReference>
<dbReference type="STRING" id="89065.SAMN05216605_113175"/>
<dbReference type="GO" id="GO:0046872">
    <property type="term" value="F:metal ion binding"/>
    <property type="evidence" value="ECO:0007669"/>
    <property type="project" value="UniProtKB-KW"/>
</dbReference>
<keyword evidence="1" id="KW-0479">Metal-binding</keyword>
<dbReference type="InterPro" id="IPR039556">
    <property type="entry name" value="ICL/PEPM"/>
</dbReference>
<dbReference type="InterPro" id="IPR015813">
    <property type="entry name" value="Pyrv/PenolPyrv_kinase-like_dom"/>
</dbReference>
<dbReference type="PANTHER" id="PTHR42905">
    <property type="entry name" value="PHOSPHOENOLPYRUVATE CARBOXYLASE"/>
    <property type="match status" value="1"/>
</dbReference>
<dbReference type="CDD" id="cd00377">
    <property type="entry name" value="ICL_PEPM"/>
    <property type="match status" value="1"/>
</dbReference>
<gene>
    <name evidence="2" type="ORF">SAMN05216605_113175</name>
</gene>
<evidence type="ECO:0000313" key="2">
    <source>
        <dbReference type="EMBL" id="SDI45598.1"/>
    </source>
</evidence>
<keyword evidence="3" id="KW-1185">Reference proteome</keyword>
<dbReference type="OrthoDB" id="9785398at2"/>
<name>A0A1G8KQ98_9PSED</name>
<dbReference type="InterPro" id="IPR040442">
    <property type="entry name" value="Pyrv_kinase-like_dom_sf"/>
</dbReference>
<accession>A0A1G8KQ98</accession>
<protein>
    <submittedName>
        <fullName evidence="2">2-Methylisocitrate lyase, PEP mutase family</fullName>
    </submittedName>
</protein>
<keyword evidence="2" id="KW-0456">Lyase</keyword>
<dbReference type="GO" id="GO:0016829">
    <property type="term" value="F:lyase activity"/>
    <property type="evidence" value="ECO:0007669"/>
    <property type="project" value="UniProtKB-KW"/>
</dbReference>
<dbReference type="Pfam" id="PF13714">
    <property type="entry name" value="PEP_mutase"/>
    <property type="match status" value="1"/>
</dbReference>
<organism evidence="2 3">
    <name type="scientific">Pseudomonas abietaniphila</name>
    <dbReference type="NCBI Taxonomy" id="89065"/>
    <lineage>
        <taxon>Bacteria</taxon>
        <taxon>Pseudomonadati</taxon>
        <taxon>Pseudomonadota</taxon>
        <taxon>Gammaproteobacteria</taxon>
        <taxon>Pseudomonadales</taxon>
        <taxon>Pseudomonadaceae</taxon>
        <taxon>Pseudomonas</taxon>
    </lineage>
</organism>